<dbReference type="GO" id="GO:0046930">
    <property type="term" value="C:pore complex"/>
    <property type="evidence" value="ECO:0007669"/>
    <property type="project" value="UniProtKB-KW"/>
</dbReference>
<evidence type="ECO:0000256" key="3">
    <source>
        <dbReference type="ARBA" id="ARBA00022448"/>
    </source>
</evidence>
<evidence type="ECO:0000256" key="7">
    <source>
        <dbReference type="ARBA" id="ARBA00022729"/>
    </source>
</evidence>
<evidence type="ECO:0000256" key="12">
    <source>
        <dbReference type="ARBA" id="ARBA00023139"/>
    </source>
</evidence>
<keyword evidence="9" id="KW-0406">Ion transport</keyword>
<dbReference type="Gene3D" id="3.30.1950.10">
    <property type="entry name" value="wza like domain"/>
    <property type="match status" value="1"/>
</dbReference>
<comment type="similarity">
    <text evidence="2">Belongs to the BexD/CtrA/VexA family.</text>
</comment>
<keyword evidence="6" id="KW-0812">Transmembrane</keyword>
<keyword evidence="13" id="KW-0998">Cell outer membrane</keyword>
<evidence type="ECO:0008006" key="18">
    <source>
        <dbReference type="Google" id="ProtNLM"/>
    </source>
</evidence>
<gene>
    <name evidence="17" type="ORF">LCGC14_1776030</name>
</gene>
<feature type="domain" description="Polysaccharide export protein N-terminal" evidence="15">
    <location>
        <begin position="47"/>
        <end position="121"/>
    </location>
</feature>
<evidence type="ECO:0000256" key="10">
    <source>
        <dbReference type="ARBA" id="ARBA00023114"/>
    </source>
</evidence>
<evidence type="ECO:0000259" key="15">
    <source>
        <dbReference type="Pfam" id="PF02563"/>
    </source>
</evidence>
<dbReference type="Pfam" id="PF02563">
    <property type="entry name" value="Poly_export"/>
    <property type="match status" value="1"/>
</dbReference>
<evidence type="ECO:0000256" key="11">
    <source>
        <dbReference type="ARBA" id="ARBA00023136"/>
    </source>
</evidence>
<evidence type="ECO:0000256" key="8">
    <source>
        <dbReference type="ARBA" id="ARBA00023047"/>
    </source>
</evidence>
<keyword evidence="4" id="KW-1134">Transmembrane beta strand</keyword>
<evidence type="ECO:0000256" key="2">
    <source>
        <dbReference type="ARBA" id="ARBA00009450"/>
    </source>
</evidence>
<name>A0A0F9GX14_9ZZZZ</name>
<evidence type="ECO:0000256" key="14">
    <source>
        <dbReference type="ARBA" id="ARBA00023288"/>
    </source>
</evidence>
<sequence length="376" mass="40777">SGAITVRRLNGELKDNLALDLDAGLEWLARADRPTKVHLAAAKYGPLGEGDVLRITVVSLLKQDEQALLRREVPEDGRVRLPLLSVPVQAAGLTAPQVQAAIVKAYRDSKVLALPIVTVTVERRFSTMGAVARPGIYALQRRDTRLLEALALAGGITRASLRYVYVLRQPAGRAKAETIGIDLAKLRSGDPRQNVVIRNRDVLWVPKVQVGEFYVMGQVRRPGVYALTGRRVTVKMALAAAGGYAGPSRSDTALLVRRQGQEGEKRIPLNLPAILGGEGPPIFLRPDDVIIVGLKPRTRPATQPAGGAKTDAAISDAVLQALRLKEMDLSMRLEDALRKLSPRHRTVVDLDALLKIVRRQIANIRPPAPDAKGDGD</sequence>
<protein>
    <recommendedName>
        <fullName evidence="18">Soluble ligand binding domain-containing protein</fullName>
    </recommendedName>
</protein>
<keyword evidence="12" id="KW-0564">Palmitate</keyword>
<evidence type="ECO:0000256" key="9">
    <source>
        <dbReference type="ARBA" id="ARBA00023065"/>
    </source>
</evidence>
<reference evidence="17" key="1">
    <citation type="journal article" date="2015" name="Nature">
        <title>Complex archaea that bridge the gap between prokaryotes and eukaryotes.</title>
        <authorList>
            <person name="Spang A."/>
            <person name="Saw J.H."/>
            <person name="Jorgensen S.L."/>
            <person name="Zaremba-Niedzwiedzka K."/>
            <person name="Martijn J."/>
            <person name="Lind A.E."/>
            <person name="van Eijk R."/>
            <person name="Schleper C."/>
            <person name="Guy L."/>
            <person name="Ettema T.J."/>
        </authorList>
    </citation>
    <scope>NUCLEOTIDE SEQUENCE</scope>
</reference>
<evidence type="ECO:0000256" key="4">
    <source>
        <dbReference type="ARBA" id="ARBA00022452"/>
    </source>
</evidence>
<dbReference type="InterPro" id="IPR049712">
    <property type="entry name" value="Poly_export"/>
</dbReference>
<keyword evidence="14" id="KW-0449">Lipoprotein</keyword>
<evidence type="ECO:0000256" key="1">
    <source>
        <dbReference type="ARBA" id="ARBA00004571"/>
    </source>
</evidence>
<feature type="domain" description="SLBB" evidence="16">
    <location>
        <begin position="213"/>
        <end position="292"/>
    </location>
</feature>
<accession>A0A0F9GX14</accession>
<dbReference type="PANTHER" id="PTHR33619:SF3">
    <property type="entry name" value="POLYSACCHARIDE EXPORT PROTEIN GFCE-RELATED"/>
    <property type="match status" value="1"/>
</dbReference>
<dbReference type="GO" id="GO:0015159">
    <property type="term" value="F:polysaccharide transmembrane transporter activity"/>
    <property type="evidence" value="ECO:0007669"/>
    <property type="project" value="InterPro"/>
</dbReference>
<dbReference type="PANTHER" id="PTHR33619">
    <property type="entry name" value="POLYSACCHARIDE EXPORT PROTEIN GFCE-RELATED"/>
    <property type="match status" value="1"/>
</dbReference>
<dbReference type="EMBL" id="LAZR01016720">
    <property type="protein sequence ID" value="KKM03279.1"/>
    <property type="molecule type" value="Genomic_DNA"/>
</dbReference>
<evidence type="ECO:0000313" key="17">
    <source>
        <dbReference type="EMBL" id="KKM03279.1"/>
    </source>
</evidence>
<organism evidence="17">
    <name type="scientific">marine sediment metagenome</name>
    <dbReference type="NCBI Taxonomy" id="412755"/>
    <lineage>
        <taxon>unclassified sequences</taxon>
        <taxon>metagenomes</taxon>
        <taxon>ecological metagenomes</taxon>
    </lineage>
</organism>
<keyword evidence="10" id="KW-0626">Porin</keyword>
<keyword evidence="8" id="KW-0625">Polysaccharide transport</keyword>
<dbReference type="GO" id="GO:0006811">
    <property type="term" value="P:monoatomic ion transport"/>
    <property type="evidence" value="ECO:0007669"/>
    <property type="project" value="UniProtKB-KW"/>
</dbReference>
<dbReference type="InterPro" id="IPR003715">
    <property type="entry name" value="Poly_export_N"/>
</dbReference>
<keyword evidence="7" id="KW-0732">Signal</keyword>
<evidence type="ECO:0000259" key="16">
    <source>
        <dbReference type="Pfam" id="PF22461"/>
    </source>
</evidence>
<keyword evidence="5" id="KW-0762">Sugar transport</keyword>
<comment type="caution">
    <text evidence="17">The sequence shown here is derived from an EMBL/GenBank/DDBJ whole genome shotgun (WGS) entry which is preliminary data.</text>
</comment>
<evidence type="ECO:0000256" key="13">
    <source>
        <dbReference type="ARBA" id="ARBA00023237"/>
    </source>
</evidence>
<dbReference type="GO" id="GO:0009279">
    <property type="term" value="C:cell outer membrane"/>
    <property type="evidence" value="ECO:0007669"/>
    <property type="project" value="UniProtKB-SubCell"/>
</dbReference>
<dbReference type="AlphaFoldDB" id="A0A0F9GX14"/>
<feature type="non-terminal residue" evidence="17">
    <location>
        <position position="1"/>
    </location>
</feature>
<dbReference type="Gene3D" id="3.10.560.10">
    <property type="entry name" value="Outer membrane lipoprotein wza domain like"/>
    <property type="match status" value="2"/>
</dbReference>
<dbReference type="InterPro" id="IPR054765">
    <property type="entry name" value="SLBB_dom"/>
</dbReference>
<keyword evidence="11" id="KW-0472">Membrane</keyword>
<keyword evidence="3" id="KW-0813">Transport</keyword>
<feature type="domain" description="SLBB" evidence="16">
    <location>
        <begin position="124"/>
        <end position="205"/>
    </location>
</feature>
<evidence type="ECO:0000256" key="6">
    <source>
        <dbReference type="ARBA" id="ARBA00022692"/>
    </source>
</evidence>
<proteinExistence type="inferred from homology"/>
<dbReference type="Pfam" id="PF22461">
    <property type="entry name" value="SLBB_2"/>
    <property type="match status" value="2"/>
</dbReference>
<comment type="subcellular location">
    <subcellularLocation>
        <location evidence="1">Cell outer membrane</location>
        <topology evidence="1">Multi-pass membrane protein</topology>
    </subcellularLocation>
</comment>
<dbReference type="GO" id="GO:0015288">
    <property type="term" value="F:porin activity"/>
    <property type="evidence" value="ECO:0007669"/>
    <property type="project" value="UniProtKB-KW"/>
</dbReference>
<evidence type="ECO:0000256" key="5">
    <source>
        <dbReference type="ARBA" id="ARBA00022597"/>
    </source>
</evidence>